<reference evidence="2 3" key="1">
    <citation type="submission" date="2018-06" db="EMBL/GenBank/DDBJ databases">
        <title>Comparative genomics reveals the genomic features of Rhizophagus irregularis, R. cerebriforme, R. diaphanum and Gigaspora rosea, and their symbiotic lifestyle signature.</title>
        <authorList>
            <person name="Morin E."/>
            <person name="San Clemente H."/>
            <person name="Chen E.C.H."/>
            <person name="De La Providencia I."/>
            <person name="Hainaut M."/>
            <person name="Kuo A."/>
            <person name="Kohler A."/>
            <person name="Murat C."/>
            <person name="Tang N."/>
            <person name="Roy S."/>
            <person name="Loubradou J."/>
            <person name="Henrissat B."/>
            <person name="Grigoriev I.V."/>
            <person name="Corradi N."/>
            <person name="Roux C."/>
            <person name="Martin F.M."/>
        </authorList>
    </citation>
    <scope>NUCLEOTIDE SEQUENCE [LARGE SCALE GENOMIC DNA]</scope>
    <source>
        <strain evidence="2 3">DAOM 194757</strain>
    </source>
</reference>
<name>A0A397VZ88_9GLOM</name>
<feature type="domain" description="Zn(2)-C6 fungal-type" evidence="1">
    <location>
        <begin position="11"/>
        <end position="44"/>
    </location>
</feature>
<dbReference type="AlphaFoldDB" id="A0A397VZ88"/>
<dbReference type="SUPFAM" id="SSF57701">
    <property type="entry name" value="Zn2/Cys6 DNA-binding domain"/>
    <property type="match status" value="1"/>
</dbReference>
<evidence type="ECO:0000259" key="1">
    <source>
        <dbReference type="PROSITE" id="PS50048"/>
    </source>
</evidence>
<dbReference type="PROSITE" id="PS50048">
    <property type="entry name" value="ZN2_CY6_FUNGAL_2"/>
    <property type="match status" value="1"/>
</dbReference>
<dbReference type="PROSITE" id="PS00463">
    <property type="entry name" value="ZN2_CY6_FUNGAL_1"/>
    <property type="match status" value="1"/>
</dbReference>
<dbReference type="InterPro" id="IPR036864">
    <property type="entry name" value="Zn2-C6_fun-type_DNA-bd_sf"/>
</dbReference>
<dbReference type="CDD" id="cd00067">
    <property type="entry name" value="GAL4"/>
    <property type="match status" value="1"/>
</dbReference>
<dbReference type="InterPro" id="IPR001138">
    <property type="entry name" value="Zn2Cys6_DnaBD"/>
</dbReference>
<dbReference type="GO" id="GO:0008270">
    <property type="term" value="F:zinc ion binding"/>
    <property type="evidence" value="ECO:0007669"/>
    <property type="project" value="InterPro"/>
</dbReference>
<evidence type="ECO:0000313" key="3">
    <source>
        <dbReference type="Proteomes" id="UP000266673"/>
    </source>
</evidence>
<protein>
    <recommendedName>
        <fullName evidence="1">Zn(2)-C6 fungal-type domain-containing protein</fullName>
    </recommendedName>
</protein>
<proteinExistence type="predicted"/>
<sequence>MKEKRKKCGTACDLCRHQKKKCRGGSFGEESCNSCISKRKRCSYLRNSSECDPSHNDVSQLQTDKSPEFLSPGDISQMSFDFNAFVESPEVTNIQPNFDESPELASFIDAPQFQNRFKLTELTNTDGHQIYPEYAYSFHKTNILQVSQVLQQLSNLDLILSENQVMQSQVLSSLNESNLRSSRMANALQDRSQNWANSQSRTNEVTNINAQEATNYQMAPANQNFISDYYWQRH</sequence>
<dbReference type="Gene3D" id="4.10.240.10">
    <property type="entry name" value="Zn(2)-C6 fungal-type DNA-binding domain"/>
    <property type="match status" value="1"/>
</dbReference>
<gene>
    <name evidence="2" type="ORF">C2G38_2259943</name>
</gene>
<accession>A0A397VZ88</accession>
<comment type="caution">
    <text evidence="2">The sequence shown here is derived from an EMBL/GenBank/DDBJ whole genome shotgun (WGS) entry which is preliminary data.</text>
</comment>
<evidence type="ECO:0000313" key="2">
    <source>
        <dbReference type="EMBL" id="RIB27141.1"/>
    </source>
</evidence>
<dbReference type="EMBL" id="QKWP01000109">
    <property type="protein sequence ID" value="RIB27141.1"/>
    <property type="molecule type" value="Genomic_DNA"/>
</dbReference>
<dbReference type="GO" id="GO:0000981">
    <property type="term" value="F:DNA-binding transcription factor activity, RNA polymerase II-specific"/>
    <property type="evidence" value="ECO:0007669"/>
    <property type="project" value="InterPro"/>
</dbReference>
<dbReference type="Proteomes" id="UP000266673">
    <property type="component" value="Unassembled WGS sequence"/>
</dbReference>
<keyword evidence="3" id="KW-1185">Reference proteome</keyword>
<organism evidence="2 3">
    <name type="scientific">Gigaspora rosea</name>
    <dbReference type="NCBI Taxonomy" id="44941"/>
    <lineage>
        <taxon>Eukaryota</taxon>
        <taxon>Fungi</taxon>
        <taxon>Fungi incertae sedis</taxon>
        <taxon>Mucoromycota</taxon>
        <taxon>Glomeromycotina</taxon>
        <taxon>Glomeromycetes</taxon>
        <taxon>Diversisporales</taxon>
        <taxon>Gigasporaceae</taxon>
        <taxon>Gigaspora</taxon>
    </lineage>
</organism>